<evidence type="ECO:0000256" key="9">
    <source>
        <dbReference type="ARBA" id="ARBA00022989"/>
    </source>
</evidence>
<dbReference type="Pfam" id="PF07690">
    <property type="entry name" value="MFS_1"/>
    <property type="match status" value="1"/>
</dbReference>
<dbReference type="InterPro" id="IPR005275">
    <property type="entry name" value="Lfuc_symporter_FucP"/>
</dbReference>
<dbReference type="AlphaFoldDB" id="A0A174B022"/>
<evidence type="ECO:0000313" key="15">
    <source>
        <dbReference type="EMBL" id="SEA84439.1"/>
    </source>
</evidence>
<comment type="similarity">
    <text evidence="3">Belongs to the major facilitator superfamily. FHS transporter (TC 2.A.1.7) family.</text>
</comment>
<dbReference type="GO" id="GO:1904659">
    <property type="term" value="P:D-glucose transmembrane transport"/>
    <property type="evidence" value="ECO:0007669"/>
    <property type="project" value="InterPro"/>
</dbReference>
<evidence type="ECO:0000313" key="16">
    <source>
        <dbReference type="Proteomes" id="UP000183040"/>
    </source>
</evidence>
<dbReference type="SUPFAM" id="SSF103473">
    <property type="entry name" value="MFS general substrate transporter"/>
    <property type="match status" value="1"/>
</dbReference>
<dbReference type="GO" id="GO:0015535">
    <property type="term" value="F:fucose:proton symporter activity"/>
    <property type="evidence" value="ECO:0007669"/>
    <property type="project" value="InterPro"/>
</dbReference>
<feature type="transmembrane region" description="Helical" evidence="12">
    <location>
        <begin position="191"/>
        <end position="209"/>
    </location>
</feature>
<dbReference type="GO" id="GO:0005354">
    <property type="term" value="F:galactose transmembrane transporter activity"/>
    <property type="evidence" value="ECO:0007669"/>
    <property type="project" value="InterPro"/>
</dbReference>
<evidence type="ECO:0000256" key="3">
    <source>
        <dbReference type="ARBA" id="ARBA00009120"/>
    </source>
</evidence>
<feature type="transmembrane region" description="Helical" evidence="12">
    <location>
        <begin position="137"/>
        <end position="160"/>
    </location>
</feature>
<feature type="transmembrane region" description="Helical" evidence="12">
    <location>
        <begin position="50"/>
        <end position="67"/>
    </location>
</feature>
<dbReference type="PANTHER" id="PTHR43702:SF3">
    <property type="entry name" value="PROTEIN TSGA"/>
    <property type="match status" value="1"/>
</dbReference>
<dbReference type="NCBIfam" id="TIGR00885">
    <property type="entry name" value="fucP"/>
    <property type="match status" value="1"/>
</dbReference>
<name>A0A174B022_9BACE</name>
<dbReference type="PANTHER" id="PTHR43702">
    <property type="entry name" value="L-FUCOSE-PROTON SYMPORTER"/>
    <property type="match status" value="1"/>
</dbReference>
<evidence type="ECO:0000313" key="13">
    <source>
        <dbReference type="EMBL" id="KAB6339393.1"/>
    </source>
</evidence>
<keyword evidence="6" id="KW-0997">Cell inner membrane</keyword>
<keyword evidence="8 12" id="KW-0812">Transmembrane</keyword>
<feature type="transmembrane region" description="Helical" evidence="12">
    <location>
        <begin position="403"/>
        <end position="423"/>
    </location>
</feature>
<protein>
    <submittedName>
        <fullName evidence="13">L-fucose:H+ symporter permease</fullName>
    </submittedName>
    <submittedName>
        <fullName evidence="15">MFS transporter, FHS family, L-fucose permease</fullName>
    </submittedName>
</protein>
<dbReference type="Proteomes" id="UP000183040">
    <property type="component" value="Unassembled WGS sequence"/>
</dbReference>
<dbReference type="GO" id="GO:0005886">
    <property type="term" value="C:plasma membrane"/>
    <property type="evidence" value="ECO:0007669"/>
    <property type="project" value="UniProtKB-SubCell"/>
</dbReference>
<keyword evidence="10 12" id="KW-0472">Membrane</keyword>
<dbReference type="EMBL" id="JAIWYE010000026">
    <property type="protein sequence ID" value="MCA4705025.1"/>
    <property type="molecule type" value="Genomic_DNA"/>
</dbReference>
<feature type="transmembrane region" description="Helical" evidence="12">
    <location>
        <begin position="377"/>
        <end position="397"/>
    </location>
</feature>
<evidence type="ECO:0000256" key="11">
    <source>
        <dbReference type="SAM" id="MobiDB-lite"/>
    </source>
</evidence>
<accession>A0A174B022</accession>
<feature type="transmembrane region" description="Helical" evidence="12">
    <location>
        <begin position="261"/>
        <end position="283"/>
    </location>
</feature>
<reference evidence="15 16" key="1">
    <citation type="submission" date="2016-10" db="EMBL/GenBank/DDBJ databases">
        <authorList>
            <person name="de Groot N.N."/>
        </authorList>
    </citation>
    <scope>NUCLEOTIDE SEQUENCE [LARGE SCALE GENOMIC DNA]</scope>
    <source>
        <strain evidence="15 16">NLAE-zl-G339</strain>
    </source>
</reference>
<feature type="transmembrane region" description="Helical" evidence="12">
    <location>
        <begin position="319"/>
        <end position="337"/>
    </location>
</feature>
<dbReference type="InterPro" id="IPR050375">
    <property type="entry name" value="MFS_TsgA-like"/>
</dbReference>
<dbReference type="InterPro" id="IPR005964">
    <property type="entry name" value="Glc/Gal_transptr_bac"/>
</dbReference>
<evidence type="ECO:0000256" key="12">
    <source>
        <dbReference type="SAM" id="Phobius"/>
    </source>
</evidence>
<dbReference type="GO" id="GO:0055056">
    <property type="term" value="F:D-glucose transmembrane transporter activity"/>
    <property type="evidence" value="ECO:0007669"/>
    <property type="project" value="InterPro"/>
</dbReference>
<reference evidence="14" key="3">
    <citation type="submission" date="2023-08" db="EMBL/GenBank/DDBJ databases">
        <title>Mucin Metabolism Genes Underlie the Key Renovations of Bacteroides xylanisolvens Genomes in Captive Great Apes.</title>
        <authorList>
            <person name="Nishida A.H."/>
        </authorList>
    </citation>
    <scope>NUCLEOTIDE SEQUENCE</scope>
    <source>
        <strain evidence="14">P13.H9</strain>
    </source>
</reference>
<evidence type="ECO:0000256" key="8">
    <source>
        <dbReference type="ARBA" id="ARBA00022692"/>
    </source>
</evidence>
<evidence type="ECO:0000313" key="17">
    <source>
        <dbReference type="Proteomes" id="UP000438288"/>
    </source>
</evidence>
<dbReference type="InterPro" id="IPR036259">
    <property type="entry name" value="MFS_trans_sf"/>
</dbReference>
<feature type="transmembrane region" description="Helical" evidence="12">
    <location>
        <begin position="289"/>
        <end position="307"/>
    </location>
</feature>
<feature type="transmembrane region" description="Helical" evidence="12">
    <location>
        <begin position="74"/>
        <end position="93"/>
    </location>
</feature>
<dbReference type="Gene3D" id="1.20.1250.20">
    <property type="entry name" value="MFS general substrate transporter like domains"/>
    <property type="match status" value="2"/>
</dbReference>
<dbReference type="EMBL" id="FNRP01000015">
    <property type="protein sequence ID" value="SEA84439.1"/>
    <property type="molecule type" value="Genomic_DNA"/>
</dbReference>
<feature type="region of interest" description="Disordered" evidence="11">
    <location>
        <begin position="218"/>
        <end position="237"/>
    </location>
</feature>
<dbReference type="InterPro" id="IPR011701">
    <property type="entry name" value="MFS"/>
</dbReference>
<dbReference type="NCBIfam" id="TIGR01272">
    <property type="entry name" value="gluP"/>
    <property type="match status" value="1"/>
</dbReference>
<evidence type="ECO:0000256" key="4">
    <source>
        <dbReference type="ARBA" id="ARBA00022448"/>
    </source>
</evidence>
<keyword evidence="4" id="KW-0813">Transport</keyword>
<dbReference type="RefSeq" id="WP_055235206.1">
    <property type="nucleotide sequence ID" value="NZ_CP103098.1"/>
</dbReference>
<dbReference type="CDD" id="cd17394">
    <property type="entry name" value="MFS_FucP_like"/>
    <property type="match status" value="1"/>
</dbReference>
<reference evidence="13 17" key="2">
    <citation type="journal article" date="2019" name="Nat. Med.">
        <title>A library of human gut bacterial isolates paired with longitudinal multiomics data enables mechanistic microbiome research.</title>
        <authorList>
            <person name="Poyet M."/>
            <person name="Groussin M."/>
            <person name="Gibbons S.M."/>
            <person name="Avila-Pacheco J."/>
            <person name="Jiang X."/>
            <person name="Kearney S.M."/>
            <person name="Perrotta A.R."/>
            <person name="Berdy B."/>
            <person name="Zhao S."/>
            <person name="Lieberman T.D."/>
            <person name="Swanson P.K."/>
            <person name="Smith M."/>
            <person name="Roesemann S."/>
            <person name="Alexander J.E."/>
            <person name="Rich S.A."/>
            <person name="Livny J."/>
            <person name="Vlamakis H."/>
            <person name="Clish C."/>
            <person name="Bullock K."/>
            <person name="Deik A."/>
            <person name="Scott J."/>
            <person name="Pierce K.A."/>
            <person name="Xavier R.J."/>
            <person name="Alm E.J."/>
        </authorList>
    </citation>
    <scope>NUCLEOTIDE SEQUENCE [LARGE SCALE GENOMIC DNA]</scope>
    <source>
        <strain evidence="13 17">BIOML-A16</strain>
    </source>
</reference>
<feature type="transmembrane region" description="Helical" evidence="12">
    <location>
        <begin position="99"/>
        <end position="116"/>
    </location>
</feature>
<dbReference type="EMBL" id="WDCP01000020">
    <property type="protein sequence ID" value="KAB6339393.1"/>
    <property type="molecule type" value="Genomic_DNA"/>
</dbReference>
<sequence length="430" mass="48038">MKKNTYTIPLALVFCLFFLWAISSNLLPTMIRQLMKTCELNTFEASFTETAYWLAYFIFPIPIAMFMKRYSYKAGIIFGLVLAAIGGLLFFPAAILKEYWAYLCIFFIIATGMCFLETAANPYVTVLGAPETAPRRLNLAQSFNGLGAFIAAMFLSKLILSGTHYTRETLPVDYPGGWQAYIQLETDAMKLPYLILAILLIAIAVVFIFSKLPKIGDEGETASSDKTTSSGKTKEGSQKEKLIDFGVLKHSHLRWGVIAQFFYNGGQTAINSLFLVYCCTYAGLPEDTATTFFGLYMLAFLLGRWIGTGLMVKFRPQDMLLVYALMNILLCGVVMIWGGMIGLYAMLAISFFMSIMYPTQFSLALKGLGSQTKSGSAFLVMAIVGNACLPQLTAYFMHANEHIYYMAYCVPMICFVFCAYYGWKGYKVID</sequence>
<comment type="function">
    <text evidence="1">Intake of glucose and galactose.</text>
</comment>
<evidence type="ECO:0000256" key="10">
    <source>
        <dbReference type="ARBA" id="ARBA00023136"/>
    </source>
</evidence>
<evidence type="ECO:0000256" key="1">
    <source>
        <dbReference type="ARBA" id="ARBA00003321"/>
    </source>
</evidence>
<evidence type="ECO:0000256" key="5">
    <source>
        <dbReference type="ARBA" id="ARBA00022475"/>
    </source>
</evidence>
<evidence type="ECO:0000256" key="2">
    <source>
        <dbReference type="ARBA" id="ARBA00004429"/>
    </source>
</evidence>
<organism evidence="13 17">
    <name type="scientific">Bacteroides xylanisolvens</name>
    <dbReference type="NCBI Taxonomy" id="371601"/>
    <lineage>
        <taxon>Bacteria</taxon>
        <taxon>Pseudomonadati</taxon>
        <taxon>Bacteroidota</taxon>
        <taxon>Bacteroidia</taxon>
        <taxon>Bacteroidales</taxon>
        <taxon>Bacteroidaceae</taxon>
        <taxon>Bacteroides</taxon>
    </lineage>
</organism>
<keyword evidence="9 12" id="KW-1133">Transmembrane helix</keyword>
<keyword evidence="5" id="KW-1003">Cell membrane</keyword>
<comment type="subcellular location">
    <subcellularLocation>
        <location evidence="2">Cell inner membrane</location>
        <topology evidence="2">Multi-pass membrane protein</topology>
    </subcellularLocation>
</comment>
<evidence type="ECO:0000256" key="7">
    <source>
        <dbReference type="ARBA" id="ARBA00022597"/>
    </source>
</evidence>
<feature type="transmembrane region" description="Helical" evidence="12">
    <location>
        <begin position="343"/>
        <end position="365"/>
    </location>
</feature>
<dbReference type="Proteomes" id="UP000438288">
    <property type="component" value="Unassembled WGS sequence"/>
</dbReference>
<dbReference type="Proteomes" id="UP001198461">
    <property type="component" value="Unassembled WGS sequence"/>
</dbReference>
<evidence type="ECO:0000313" key="14">
    <source>
        <dbReference type="EMBL" id="MCA4705025.1"/>
    </source>
</evidence>
<keyword evidence="7" id="KW-0762">Sugar transport</keyword>
<gene>
    <name evidence="13" type="primary">fucP</name>
    <name evidence="13" type="ORF">GAZ43_11015</name>
    <name evidence="14" type="ORF">LD004_15570</name>
    <name evidence="15" type="ORF">SAMN04487924_11563</name>
</gene>
<evidence type="ECO:0000256" key="6">
    <source>
        <dbReference type="ARBA" id="ARBA00022519"/>
    </source>
</evidence>
<proteinExistence type="inferred from homology"/>